<dbReference type="InterPro" id="IPR029060">
    <property type="entry name" value="PIN-like_dom_sf"/>
</dbReference>
<reference evidence="1" key="1">
    <citation type="submission" date="2019-02" db="EMBL/GenBank/DDBJ databases">
        <authorList>
            <person name="Gruber-Vodicka R. H."/>
            <person name="Seah K. B. B."/>
        </authorList>
    </citation>
    <scope>NUCLEOTIDE SEQUENCE</scope>
    <source>
        <strain evidence="1">BECK_DK161</strain>
    </source>
</reference>
<protein>
    <submittedName>
        <fullName evidence="1">PIN domain-containing protein</fullName>
    </submittedName>
</protein>
<gene>
    <name evidence="1" type="ORF">BECKDK2373C_GA0170839_109117</name>
</gene>
<dbReference type="SUPFAM" id="SSF88723">
    <property type="entry name" value="PIN domain-like"/>
    <property type="match status" value="1"/>
</dbReference>
<evidence type="ECO:0000313" key="1">
    <source>
        <dbReference type="EMBL" id="VFJ61788.1"/>
    </source>
</evidence>
<organism evidence="1">
    <name type="scientific">Candidatus Kentrum sp. DK</name>
    <dbReference type="NCBI Taxonomy" id="2126562"/>
    <lineage>
        <taxon>Bacteria</taxon>
        <taxon>Pseudomonadati</taxon>
        <taxon>Pseudomonadota</taxon>
        <taxon>Gammaproteobacteria</taxon>
        <taxon>Candidatus Kentrum</taxon>
    </lineage>
</organism>
<dbReference type="CDD" id="cd18687">
    <property type="entry name" value="PIN_VapC-like"/>
    <property type="match status" value="1"/>
</dbReference>
<dbReference type="EMBL" id="CAADEY010000091">
    <property type="protein sequence ID" value="VFJ61788.1"/>
    <property type="molecule type" value="Genomic_DNA"/>
</dbReference>
<accession>A0A450T5M4</accession>
<name>A0A450T5M4_9GAMM</name>
<sequence>MKFTVYIETSIPSFYHEIREGAEFVAMKNWTRQWWDSRMGLFQCFTSTAVLDELENGNHPRRTEKIRLLDDMEFLEVNDEIEEIVEVYISNYLMPKDVLGDALHLAIASFHKIDYLLTWNCSHLANANKKKHIRRINERLRLPTPEIITPLELLED</sequence>
<dbReference type="AlphaFoldDB" id="A0A450T5M4"/>
<proteinExistence type="predicted"/>